<dbReference type="EMBL" id="JASCZI010060662">
    <property type="protein sequence ID" value="MED6135086.1"/>
    <property type="molecule type" value="Genomic_DNA"/>
</dbReference>
<name>A0ABU6SFS2_9FABA</name>
<evidence type="ECO:0000256" key="1">
    <source>
        <dbReference type="SAM" id="Coils"/>
    </source>
</evidence>
<organism evidence="2 3">
    <name type="scientific">Stylosanthes scabra</name>
    <dbReference type="NCBI Taxonomy" id="79078"/>
    <lineage>
        <taxon>Eukaryota</taxon>
        <taxon>Viridiplantae</taxon>
        <taxon>Streptophyta</taxon>
        <taxon>Embryophyta</taxon>
        <taxon>Tracheophyta</taxon>
        <taxon>Spermatophyta</taxon>
        <taxon>Magnoliopsida</taxon>
        <taxon>eudicotyledons</taxon>
        <taxon>Gunneridae</taxon>
        <taxon>Pentapetalae</taxon>
        <taxon>rosids</taxon>
        <taxon>fabids</taxon>
        <taxon>Fabales</taxon>
        <taxon>Fabaceae</taxon>
        <taxon>Papilionoideae</taxon>
        <taxon>50 kb inversion clade</taxon>
        <taxon>dalbergioids sensu lato</taxon>
        <taxon>Dalbergieae</taxon>
        <taxon>Pterocarpus clade</taxon>
        <taxon>Stylosanthes</taxon>
    </lineage>
</organism>
<sequence>MHSEILPRCWGIPNNKLEDWICFSAEFNRRGDAFEDRIEDIEDQLNAEEKEALNLFRGKSLKFIEDMLRSSRVETDSEKRMFKRAFGLFIQKSFLCPASSANISPKHLPVIRDIENTQTRNWTHHVNTFLVEGRTEFKEKERKTAMFRRYNANYIDPAIQRPYLIHSLVIGGCTFWMSKGGGSLCWIPKIQYHPAQEEQRCINCQNLLRDEAIKAAEEIVIHKSSATLQSPYVQVSMGDLKTT</sequence>
<gene>
    <name evidence="2" type="ORF">PIB30_042895</name>
</gene>
<reference evidence="2 3" key="1">
    <citation type="journal article" date="2023" name="Plants (Basel)">
        <title>Bridging the Gap: Combining Genomics and Transcriptomics Approaches to Understand Stylosanthes scabra, an Orphan Legume from the Brazilian Caatinga.</title>
        <authorList>
            <person name="Ferreira-Neto J.R.C."/>
            <person name="da Silva M.D."/>
            <person name="Binneck E."/>
            <person name="de Melo N.F."/>
            <person name="da Silva R.H."/>
            <person name="de Melo A.L.T.M."/>
            <person name="Pandolfi V."/>
            <person name="Bustamante F.O."/>
            <person name="Brasileiro-Vidal A.C."/>
            <person name="Benko-Iseppon A.M."/>
        </authorList>
    </citation>
    <scope>NUCLEOTIDE SEQUENCE [LARGE SCALE GENOMIC DNA]</scope>
    <source>
        <tissue evidence="2">Leaves</tissue>
    </source>
</reference>
<feature type="coiled-coil region" evidence="1">
    <location>
        <begin position="31"/>
        <end position="58"/>
    </location>
</feature>
<evidence type="ECO:0000313" key="2">
    <source>
        <dbReference type="EMBL" id="MED6135086.1"/>
    </source>
</evidence>
<evidence type="ECO:0000313" key="3">
    <source>
        <dbReference type="Proteomes" id="UP001341840"/>
    </source>
</evidence>
<protein>
    <submittedName>
        <fullName evidence="2">Uncharacterized protein</fullName>
    </submittedName>
</protein>
<accession>A0ABU6SFS2</accession>
<proteinExistence type="predicted"/>
<dbReference type="Proteomes" id="UP001341840">
    <property type="component" value="Unassembled WGS sequence"/>
</dbReference>
<comment type="caution">
    <text evidence="2">The sequence shown here is derived from an EMBL/GenBank/DDBJ whole genome shotgun (WGS) entry which is preliminary data.</text>
</comment>
<keyword evidence="1" id="KW-0175">Coiled coil</keyword>
<keyword evidence="3" id="KW-1185">Reference proteome</keyword>